<reference evidence="5" key="3">
    <citation type="submission" date="2021-06" db="EMBL/GenBank/DDBJ databases">
        <title>Chromosome-level genome assembly for S. haematobium.</title>
        <authorList>
            <person name="Stroehlein A.J."/>
        </authorList>
    </citation>
    <scope>NUCLEOTIDE SEQUENCE</scope>
</reference>
<dbReference type="InterPro" id="IPR016689">
    <property type="entry name" value="ESCRT-2_cplx_Snf8"/>
</dbReference>
<dbReference type="Pfam" id="PF04157">
    <property type="entry name" value="EAP30"/>
    <property type="match status" value="1"/>
</dbReference>
<dbReference type="EMBL" id="KL251742">
    <property type="protein sequence ID" value="KGB41160.1"/>
    <property type="molecule type" value="Genomic_DNA"/>
</dbReference>
<reference evidence="5" key="4">
    <citation type="journal article" date="2022" name="PLoS Pathog.">
        <title>Chromosome-level genome of Schistosoma haematobium underpins genome-wide explorations of molecular variation.</title>
        <authorList>
            <person name="Stroehlein A.J."/>
            <person name="Korhonen P.K."/>
            <person name="Lee V.V."/>
            <person name="Ralph S.A."/>
            <person name="Mentink-Kane M."/>
            <person name="You H."/>
            <person name="McManus D.P."/>
            <person name="Tchuente L.T."/>
            <person name="Stothard J.R."/>
            <person name="Kaur P."/>
            <person name="Dudchenko O."/>
            <person name="Aiden E.L."/>
            <person name="Yang B."/>
            <person name="Yang H."/>
            <person name="Emery A.M."/>
            <person name="Webster B.L."/>
            <person name="Brindley P.J."/>
            <person name="Rollinson D."/>
            <person name="Chang B.C.H."/>
            <person name="Gasser R.B."/>
            <person name="Young N.D."/>
        </authorList>
    </citation>
    <scope>NUCLEOTIDE SEQUENCE</scope>
</reference>
<name>A0A095A1L5_SCHHA</name>
<dbReference type="Gene3D" id="1.10.10.10">
    <property type="entry name" value="Winged helix-like DNA-binding domain superfamily/Winged helix DNA-binding domain"/>
    <property type="match status" value="2"/>
</dbReference>
<gene>
    <name evidence="5" type="primary">SNF8_1</name>
    <name evidence="5" type="ORF">MS3_00004266</name>
    <name evidence="6" type="ORF">MS3_09662</name>
</gene>
<evidence type="ECO:0000256" key="3">
    <source>
        <dbReference type="ARBA" id="ARBA00030097"/>
    </source>
</evidence>
<reference evidence="6" key="1">
    <citation type="journal article" date="2012" name="Nat. Genet.">
        <title>Whole-genome sequence of Schistosoma haematobium.</title>
        <authorList>
            <person name="Young N.D."/>
            <person name="Jex A.R."/>
            <person name="Li B."/>
            <person name="Liu S."/>
            <person name="Yang L."/>
            <person name="Xiong Z."/>
            <person name="Li Y."/>
            <person name="Cantacessi C."/>
            <person name="Hall R.S."/>
            <person name="Xu X."/>
            <person name="Chen F."/>
            <person name="Wu X."/>
            <person name="Zerlotini A."/>
            <person name="Oliveira G."/>
            <person name="Hofmann A."/>
            <person name="Zhang G."/>
            <person name="Fang X."/>
            <person name="Kang Y."/>
            <person name="Campbell B.E."/>
            <person name="Loukas A."/>
            <person name="Ranganathan S."/>
            <person name="Rollinson D."/>
            <person name="Rinaldi G."/>
            <person name="Brindley P.J."/>
            <person name="Yang H."/>
            <person name="Wang J."/>
            <person name="Wang J."/>
            <person name="Gasser R.B."/>
        </authorList>
    </citation>
    <scope>NUCLEOTIDE SEQUENCE [LARGE SCALE GENOMIC DNA]</scope>
</reference>
<dbReference type="InterPro" id="IPR036390">
    <property type="entry name" value="WH_DNA-bd_sf"/>
</dbReference>
<organism evidence="6">
    <name type="scientific">Schistosoma haematobium</name>
    <name type="common">Blood fluke</name>
    <dbReference type="NCBI Taxonomy" id="6185"/>
    <lineage>
        <taxon>Eukaryota</taxon>
        <taxon>Metazoa</taxon>
        <taxon>Spiralia</taxon>
        <taxon>Lophotrochozoa</taxon>
        <taxon>Platyhelminthes</taxon>
        <taxon>Trematoda</taxon>
        <taxon>Digenea</taxon>
        <taxon>Strigeidida</taxon>
        <taxon>Schistosomatoidea</taxon>
        <taxon>Schistosomatidae</taxon>
        <taxon>Schistosoma</taxon>
    </lineage>
</organism>
<dbReference type="AlphaFoldDB" id="A0A095A1L5"/>
<dbReference type="FunFam" id="1.10.10.10:FF:000085">
    <property type="entry name" value="Vacuolar-sorting protein SNF8"/>
    <property type="match status" value="1"/>
</dbReference>
<dbReference type="STRING" id="6185.A0A095A1L5"/>
<dbReference type="Gene3D" id="6.10.140.180">
    <property type="match status" value="1"/>
</dbReference>
<comment type="similarity">
    <text evidence="1">Belongs to the SNF8 family.</text>
</comment>
<dbReference type="EMBL" id="AMPZ03000002">
    <property type="protein sequence ID" value="KAH9592289.1"/>
    <property type="molecule type" value="Genomic_DNA"/>
</dbReference>
<reference evidence="5" key="2">
    <citation type="journal article" date="2019" name="Gigascience">
        <title>High-quality Schistosoma haematobium genome achieved by single-molecule and long-range sequencing.</title>
        <authorList>
            <person name="Stroehlein A.J."/>
            <person name="Korhonen P.K."/>
            <person name="Chong T.M."/>
            <person name="Lim Y.L."/>
            <person name="Chan K.G."/>
            <person name="Webster B."/>
            <person name="Rollinson D."/>
            <person name="Brindley P.J."/>
            <person name="Gasser R.B."/>
            <person name="Young N.D."/>
        </authorList>
    </citation>
    <scope>NUCLEOTIDE SEQUENCE</scope>
</reference>
<dbReference type="Proteomes" id="UP000471633">
    <property type="component" value="Unassembled WGS sequence"/>
</dbReference>
<evidence type="ECO:0000256" key="2">
    <source>
        <dbReference type="ARBA" id="ARBA00017052"/>
    </source>
</evidence>
<dbReference type="CTD" id="24596829"/>
<feature type="region of interest" description="Disordered" evidence="4">
    <location>
        <begin position="1"/>
        <end position="20"/>
    </location>
</feature>
<dbReference type="GeneID" id="24596829"/>
<evidence type="ECO:0000256" key="1">
    <source>
        <dbReference type="ARBA" id="ARBA00009834"/>
    </source>
</evidence>
<accession>A0A095A1L5</accession>
<dbReference type="GO" id="GO:0043328">
    <property type="term" value="P:protein transport to vacuole involved in ubiquitin-dependent protein catabolic process via the multivesicular body sorting pathway"/>
    <property type="evidence" value="ECO:0007669"/>
    <property type="project" value="TreeGrafter"/>
</dbReference>
<evidence type="ECO:0000313" key="6">
    <source>
        <dbReference type="EMBL" id="KGB41160.1"/>
    </source>
</evidence>
<dbReference type="RefSeq" id="XP_012800924.1">
    <property type="nucleotide sequence ID" value="XM_012945470.2"/>
</dbReference>
<evidence type="ECO:0000256" key="4">
    <source>
        <dbReference type="SAM" id="MobiDB-lite"/>
    </source>
</evidence>
<evidence type="ECO:0000313" key="7">
    <source>
        <dbReference type="Proteomes" id="UP000471633"/>
    </source>
</evidence>
<keyword evidence="7" id="KW-1185">Reference proteome</keyword>
<dbReference type="PANTHER" id="PTHR12806:SF0">
    <property type="entry name" value="VACUOLAR-SORTING PROTEIN SNF8"/>
    <property type="match status" value="1"/>
</dbReference>
<sequence length="338" mass="37103">MQRDNAQANISNNTISGNSDSVMDQLGTTTALMNTSSNVGSRPVSGSPRTPGSAGSFTIYIGYNDILLVQLFCSSVPSKYVLLSLWTDSIMYRKAGIASIKSKSLAQSKYKEKSDELAGNQITTLSRQFEQVRQSLELFASKHGNKIKEDPQLRSQFQAMCSSIGVDPIAYSRGCWSEALGLGEFYYHLGVKIIEVCMANQKHTGGIIPLHELVSLLNKNRTRYESEVSADDVKRSIRKLRCLGTGFSLISLSGGRLLVQSVPGEMNMDQTLVLGLAESSDSHVTASAVIDKFDWTKDRTDAAFRHLMQEGIAWVDDSDPCGERVFWFPSLMGSIITS</sequence>
<dbReference type="GO" id="GO:0000814">
    <property type="term" value="C:ESCRT II complex"/>
    <property type="evidence" value="ECO:0007669"/>
    <property type="project" value="InterPro"/>
</dbReference>
<dbReference type="KEGG" id="shx:MS3_00004266"/>
<proteinExistence type="inferred from homology"/>
<dbReference type="InterPro" id="IPR040608">
    <property type="entry name" value="Snf8/Vps36"/>
</dbReference>
<protein>
    <recommendedName>
        <fullName evidence="2">Vacuolar-sorting protein SNF8</fullName>
    </recommendedName>
    <alternativeName>
        <fullName evidence="3">ESCRT-II complex subunit VPS22</fullName>
    </alternativeName>
</protein>
<dbReference type="InterPro" id="IPR036388">
    <property type="entry name" value="WH-like_DNA-bd_sf"/>
</dbReference>
<dbReference type="PANTHER" id="PTHR12806">
    <property type="entry name" value="EAP30 SUBUNIT OF ELL COMPLEX"/>
    <property type="match status" value="1"/>
</dbReference>
<evidence type="ECO:0000313" key="5">
    <source>
        <dbReference type="EMBL" id="KAH9592289.1"/>
    </source>
</evidence>
<dbReference type="SUPFAM" id="SSF46785">
    <property type="entry name" value="Winged helix' DNA-binding domain"/>
    <property type="match status" value="2"/>
</dbReference>